<gene>
    <name evidence="2" type="ordered locus">Intca_2391</name>
</gene>
<sequence>MIGPMRQPNRTLRAPSPHRAVAALASPVIGYFVARLLLELFVLPELPVYVACLAVAVVLGYRAWTARIDLRDDSLRVHNTLVSTTVAREHVRRVAENGRIEWQAGRSRATRSPAETLRAPWWTVRTGASTYARNREELRSWVRTASRRHPDDEAAA</sequence>
<evidence type="ECO:0000313" key="2">
    <source>
        <dbReference type="EMBL" id="ADU48898.1"/>
    </source>
</evidence>
<evidence type="ECO:0000313" key="3">
    <source>
        <dbReference type="Proteomes" id="UP000008914"/>
    </source>
</evidence>
<dbReference type="Proteomes" id="UP000008914">
    <property type="component" value="Chromosome"/>
</dbReference>
<accession>E6SFW9</accession>
<evidence type="ECO:0008006" key="4">
    <source>
        <dbReference type="Google" id="ProtNLM"/>
    </source>
</evidence>
<keyword evidence="1" id="KW-0812">Transmembrane</keyword>
<dbReference type="eggNOG" id="ENOG50322MZ">
    <property type="taxonomic scope" value="Bacteria"/>
</dbReference>
<keyword evidence="1" id="KW-1133">Transmembrane helix</keyword>
<protein>
    <recommendedName>
        <fullName evidence="4">DUF304 domain-containing protein</fullName>
    </recommendedName>
</protein>
<organism evidence="2 3">
    <name type="scientific">Intrasporangium calvum (strain ATCC 23552 / DSM 43043 / JCM 3097 / NBRC 12989 / NCIMB 10167 / NRRL B-3866 / 7 KIP)</name>
    <dbReference type="NCBI Taxonomy" id="710696"/>
    <lineage>
        <taxon>Bacteria</taxon>
        <taxon>Bacillati</taxon>
        <taxon>Actinomycetota</taxon>
        <taxon>Actinomycetes</taxon>
        <taxon>Micrococcales</taxon>
        <taxon>Intrasporangiaceae</taxon>
        <taxon>Intrasporangium</taxon>
    </lineage>
</organism>
<name>E6SFW9_INTC7</name>
<evidence type="ECO:0000256" key="1">
    <source>
        <dbReference type="SAM" id="Phobius"/>
    </source>
</evidence>
<feature type="transmembrane region" description="Helical" evidence="1">
    <location>
        <begin position="48"/>
        <end position="64"/>
    </location>
</feature>
<keyword evidence="3" id="KW-1185">Reference proteome</keyword>
<dbReference type="STRING" id="710696.Intca_2391"/>
<reference evidence="2 3" key="1">
    <citation type="journal article" date="2010" name="Stand. Genomic Sci.">
        <title>Complete genome sequence of Intrasporangium calvum type strain (7 KIP).</title>
        <authorList>
            <person name="Del Rio T.G."/>
            <person name="Chertkov O."/>
            <person name="Yasawong M."/>
            <person name="Lucas S."/>
            <person name="Deshpande S."/>
            <person name="Cheng J.F."/>
            <person name="Detter C."/>
            <person name="Tapia R."/>
            <person name="Han C."/>
            <person name="Goodwin L."/>
            <person name="Pitluck S."/>
            <person name="Liolios K."/>
            <person name="Ivanova N."/>
            <person name="Mavromatis K."/>
            <person name="Pati A."/>
            <person name="Chen A."/>
            <person name="Palaniappan K."/>
            <person name="Land M."/>
            <person name="Hauser L."/>
            <person name="Chang Y.J."/>
            <person name="Jeffries C.D."/>
            <person name="Rohde M."/>
            <person name="Pukall R."/>
            <person name="Sikorski J."/>
            <person name="Goker M."/>
            <person name="Woyke T."/>
            <person name="Bristow J."/>
            <person name="Eisen J.A."/>
            <person name="Markowitz V."/>
            <person name="Hugenholtz P."/>
            <person name="Kyrpides N.C."/>
            <person name="Klenk H.P."/>
            <person name="Lapidus A."/>
        </authorList>
    </citation>
    <scope>NUCLEOTIDE SEQUENCE [LARGE SCALE GENOMIC DNA]</scope>
    <source>
        <strain evidence="3">ATCC 23552 / DSM 43043 / JCM 3097 / NBRC 12989 / 7 KIP</strain>
    </source>
</reference>
<feature type="transmembrane region" description="Helical" evidence="1">
    <location>
        <begin position="21"/>
        <end position="42"/>
    </location>
</feature>
<proteinExistence type="predicted"/>
<dbReference type="HOGENOM" id="CLU_1684199_0_0_11"/>
<dbReference type="OrthoDB" id="4863648at2"/>
<dbReference type="KEGG" id="ica:Intca_2391"/>
<dbReference type="EMBL" id="CP002343">
    <property type="protein sequence ID" value="ADU48898.1"/>
    <property type="molecule type" value="Genomic_DNA"/>
</dbReference>
<keyword evidence="1" id="KW-0472">Membrane</keyword>
<dbReference type="AlphaFoldDB" id="E6SFW9"/>